<dbReference type="InterPro" id="IPR054496">
    <property type="entry name" value="E217_GP41"/>
</dbReference>
<sequence>MCADRTYPEAGAIAFEKRKLVVTFTITQGGLGAAREADTVILEDYRVRCRILETGMEASSTASLRIDGLSLNIINRLSVIQRAPATISDNYVSVAVEDKVRGRVEVFSGGIVSAAADFSTMPEIGFVVAASSSCIAAARPIAATSFKGHVAAADIYQLIAAKSGMTLRDHGVTAQVANPNLPGTAAQQIALLSYAIRSVYHIGRSALDVWPEDAALTDESATLISAETGMIGTPSYSSTGISVRMIFNHRLRFFGKIRVQSPFLPAIGAKITPNPVGAGHAGRAWAPYNGFWRINRIMHALDAETPGGAWFTALDAGILLV</sequence>
<comment type="caution">
    <text evidence="1">The sequence shown here is derived from an EMBL/GenBank/DDBJ whole genome shotgun (WGS) entry which is preliminary data.</text>
</comment>
<dbReference type="Pfam" id="PF22759">
    <property type="entry name" value="E217_GP41"/>
    <property type="match status" value="1"/>
</dbReference>
<accession>A0ABU7U084</accession>
<dbReference type="RefSeq" id="WP_394819235.1">
    <property type="nucleotide sequence ID" value="NZ_JAWJZY010000002.1"/>
</dbReference>
<dbReference type="EMBL" id="JAWJZY010000002">
    <property type="protein sequence ID" value="MEE8658284.1"/>
    <property type="molecule type" value="Genomic_DNA"/>
</dbReference>
<evidence type="ECO:0000313" key="1">
    <source>
        <dbReference type="EMBL" id="MEE8658284.1"/>
    </source>
</evidence>
<organism evidence="1 2">
    <name type="scientific">Sorlinia euscelidii</name>
    <dbReference type="NCBI Taxonomy" id="3081148"/>
    <lineage>
        <taxon>Bacteria</taxon>
        <taxon>Pseudomonadati</taxon>
        <taxon>Pseudomonadota</taxon>
        <taxon>Alphaproteobacteria</taxon>
        <taxon>Acetobacterales</taxon>
        <taxon>Acetobacteraceae</taxon>
        <taxon>Sorlinia</taxon>
    </lineage>
</organism>
<gene>
    <name evidence="1" type="ORF">DOFOFD_04585</name>
</gene>
<protein>
    <submittedName>
        <fullName evidence="1">Uncharacterized protein</fullName>
    </submittedName>
</protein>
<dbReference type="Proteomes" id="UP001312908">
    <property type="component" value="Unassembled WGS sequence"/>
</dbReference>
<evidence type="ECO:0000313" key="2">
    <source>
        <dbReference type="Proteomes" id="UP001312908"/>
    </source>
</evidence>
<name>A0ABU7U084_9PROT</name>
<proteinExistence type="predicted"/>
<reference evidence="1 2" key="1">
    <citation type="submission" date="2023-10" db="EMBL/GenBank/DDBJ databases">
        <title>Sorlinia euscelidii gen. nov., sp. nov., an acetic acid bacteria isolated from the gut of Euscelidius variegatus emitter.</title>
        <authorList>
            <person name="Michoud G."/>
            <person name="Marasco R."/>
            <person name="Seferji K."/>
            <person name="Gonella E."/>
            <person name="Garuglieri E."/>
            <person name="Alma A."/>
            <person name="Mapelli F."/>
            <person name="Borin S."/>
            <person name="Daffonchio D."/>
            <person name="Crotti E."/>
        </authorList>
    </citation>
    <scope>NUCLEOTIDE SEQUENCE [LARGE SCALE GENOMIC DNA]</scope>
    <source>
        <strain evidence="1 2">EV16P</strain>
    </source>
</reference>
<keyword evidence="2" id="KW-1185">Reference proteome</keyword>